<name>A0AC61R597_9FIRM</name>
<dbReference type="Proteomes" id="UP000308836">
    <property type="component" value="Unassembled WGS sequence"/>
</dbReference>
<gene>
    <name evidence="1" type="ORF">E5336_10385</name>
</gene>
<reference evidence="1" key="1">
    <citation type="submission" date="2019-04" db="EMBL/GenBank/DDBJ databases">
        <title>Microbes associate with the intestines of laboratory mice.</title>
        <authorList>
            <person name="Navarre W."/>
            <person name="Wong E."/>
            <person name="Huang K."/>
            <person name="Tropini C."/>
            <person name="Ng K."/>
            <person name="Yu B."/>
        </authorList>
    </citation>
    <scope>NUCLEOTIDE SEQUENCE</scope>
    <source>
        <strain evidence="1">NM09_H32</strain>
    </source>
</reference>
<accession>A0AC61R597</accession>
<keyword evidence="2" id="KW-1185">Reference proteome</keyword>
<comment type="caution">
    <text evidence="1">The sequence shown here is derived from an EMBL/GenBank/DDBJ whole genome shotgun (WGS) entry which is preliminary data.</text>
</comment>
<evidence type="ECO:0000313" key="2">
    <source>
        <dbReference type="Proteomes" id="UP000308836"/>
    </source>
</evidence>
<proteinExistence type="predicted"/>
<dbReference type="EMBL" id="SRYG01000023">
    <property type="protein sequence ID" value="TGY65102.1"/>
    <property type="molecule type" value="Genomic_DNA"/>
</dbReference>
<protein>
    <submittedName>
        <fullName evidence="1">Phosphomannomutase/phosphoglucomutase</fullName>
    </submittedName>
</protein>
<evidence type="ECO:0000313" key="1">
    <source>
        <dbReference type="EMBL" id="TGY65102.1"/>
    </source>
</evidence>
<organism evidence="1 2">
    <name type="scientific">Dubosiella muris</name>
    <dbReference type="NCBI Taxonomy" id="3038133"/>
    <lineage>
        <taxon>Bacteria</taxon>
        <taxon>Bacillati</taxon>
        <taxon>Bacillota</taxon>
        <taxon>Erysipelotrichia</taxon>
        <taxon>Erysipelotrichales</taxon>
        <taxon>Erysipelotrichaceae</taxon>
        <taxon>Dubosiella</taxon>
    </lineage>
</organism>
<sequence length="494" mass="54228">MTYAKLQNGSDIRGIALEGVDGEAVNLTDEAVYDLARAFATWLSKKTGKKQLRIAVGRDSRLSGQKLQHAITDGLLFDGAQIFDCDMATTPAMFMACVFPQTDCDGSIMITASHLPWNRNGMKFFDKEGGLESHQIKELIEIADTGRFERAAEGSMQKCDLMALYATHLKNIIKEAIQAADYAHPLKDLHIVVDAGNGAGGFFATDVLGPLGADISGSQFLEPDGSFPNHIPNPENKEAMASVCRAVLENKANLGLIFDTDVDRSSAVDEFGNPISRNAIIALAALIAKNDHPATTIVTDSVTSDELHAFLESHGMKHVRFKRGYKNVINEAKRLNENGIDCQLAIETSGHAAYKNNYFLDDGAYLATRIVIEAVKDRLSTRLADLKHPLEEGEFRLPIDGDDFIEYGNAVIERLTRKAADTPFIQAADSNFEGIRLNFDSGHGNGWLLVRMSLHDPILPCNIESNTPGGVKQIKQWLNQALRDETRLDRAILE</sequence>